<reference evidence="2" key="1">
    <citation type="submission" date="2019-03" db="EMBL/GenBank/DDBJ databases">
        <title>Long read genome sequence of the mycoparasitic Pythium oligandrum ATCC 38472 isolated from sugarbeet rhizosphere.</title>
        <authorList>
            <person name="Gaulin E."/>
        </authorList>
    </citation>
    <scope>NUCLEOTIDE SEQUENCE</scope>
    <source>
        <strain evidence="2">ATCC 38472_TT</strain>
    </source>
</reference>
<organism evidence="2 3">
    <name type="scientific">Pythium oligandrum</name>
    <name type="common">Mycoparasitic fungus</name>
    <dbReference type="NCBI Taxonomy" id="41045"/>
    <lineage>
        <taxon>Eukaryota</taxon>
        <taxon>Sar</taxon>
        <taxon>Stramenopiles</taxon>
        <taxon>Oomycota</taxon>
        <taxon>Peronosporomycetes</taxon>
        <taxon>Pythiales</taxon>
        <taxon>Pythiaceae</taxon>
        <taxon>Pythium</taxon>
    </lineage>
</organism>
<feature type="signal peptide" evidence="1">
    <location>
        <begin position="1"/>
        <end position="19"/>
    </location>
</feature>
<feature type="chain" id="PRO_5035432673" evidence="1">
    <location>
        <begin position="20"/>
        <end position="200"/>
    </location>
</feature>
<proteinExistence type="predicted"/>
<evidence type="ECO:0000256" key="1">
    <source>
        <dbReference type="SAM" id="SignalP"/>
    </source>
</evidence>
<gene>
    <name evidence="2" type="ORF">Poli38472_012729</name>
</gene>
<evidence type="ECO:0000313" key="2">
    <source>
        <dbReference type="EMBL" id="TMW61538.1"/>
    </source>
</evidence>
<name>A0A8K1CFD5_PYTOL</name>
<dbReference type="EMBL" id="SPLM01000076">
    <property type="protein sequence ID" value="TMW61538.1"/>
    <property type="molecule type" value="Genomic_DNA"/>
</dbReference>
<dbReference type="Proteomes" id="UP000794436">
    <property type="component" value="Unassembled WGS sequence"/>
</dbReference>
<evidence type="ECO:0000313" key="3">
    <source>
        <dbReference type="Proteomes" id="UP000794436"/>
    </source>
</evidence>
<accession>A0A8K1CFD5</accession>
<keyword evidence="3" id="KW-1185">Reference proteome</keyword>
<comment type="caution">
    <text evidence="2">The sequence shown here is derived from an EMBL/GenBank/DDBJ whole genome shotgun (WGS) entry which is preliminary data.</text>
</comment>
<sequence length="200" mass="22049">MYQSFLTTFAVSCAPLVAAAAVYATYKIKEAAREECRRQGEEQHAASMATAASKLKAHERIAQAAHEIADAMTVDIHEAVGDYEVERPRKLKAALEVATTKDVIELAGAIKVKDEEIQEVVLASEGLRDRILEIRETKRQVVQDIESMTTQIVTVQCRNDEMVKSLRKDLAGLRDDVARWSYKIAPFLSATHPAVAGALP</sequence>
<keyword evidence="1" id="KW-0732">Signal</keyword>
<dbReference type="AlphaFoldDB" id="A0A8K1CFD5"/>
<protein>
    <submittedName>
        <fullName evidence="2">Uncharacterized protein</fullName>
    </submittedName>
</protein>